<dbReference type="EMBL" id="EU968259">
    <property type="protein sequence ID" value="ACG40377.1"/>
    <property type="molecule type" value="mRNA"/>
</dbReference>
<reference evidence="2" key="1">
    <citation type="journal article" date="2009" name="Plant Mol. Biol.">
        <title>Insights into corn genes derived from large-scale cDNA sequencing.</title>
        <authorList>
            <person name="Alexandrov N.N."/>
            <person name="Brover V.V."/>
            <person name="Freidin S."/>
            <person name="Troukhan M.E."/>
            <person name="Tatarinova T.V."/>
            <person name="Zhang H."/>
            <person name="Swaller T.J."/>
            <person name="Lu Y.P."/>
            <person name="Bouck J."/>
            <person name="Flavell R.B."/>
            <person name="Feldmann K.A."/>
        </authorList>
    </citation>
    <scope>NUCLEOTIDE SEQUENCE</scope>
</reference>
<evidence type="ECO:0000256" key="1">
    <source>
        <dbReference type="SAM" id="MobiDB-lite"/>
    </source>
</evidence>
<dbReference type="AlphaFoldDB" id="B6TTE4"/>
<organism evidence="2">
    <name type="scientific">Zea mays</name>
    <name type="common">Maize</name>
    <dbReference type="NCBI Taxonomy" id="4577"/>
    <lineage>
        <taxon>Eukaryota</taxon>
        <taxon>Viridiplantae</taxon>
        <taxon>Streptophyta</taxon>
        <taxon>Embryophyta</taxon>
        <taxon>Tracheophyta</taxon>
        <taxon>Spermatophyta</taxon>
        <taxon>Magnoliopsida</taxon>
        <taxon>Liliopsida</taxon>
        <taxon>Poales</taxon>
        <taxon>Poaceae</taxon>
        <taxon>PACMAD clade</taxon>
        <taxon>Panicoideae</taxon>
        <taxon>Andropogonodae</taxon>
        <taxon>Andropogoneae</taxon>
        <taxon>Tripsacinae</taxon>
        <taxon>Zea</taxon>
    </lineage>
</organism>
<evidence type="ECO:0000313" key="2">
    <source>
        <dbReference type="EMBL" id="ACG40377.1"/>
    </source>
</evidence>
<sequence length="58" mass="6671">MGNLLPRCRNSDGDRASVRTTHVRSRESEDHPGTWNLKSQVKTRYCRMMLMEDAAMSS</sequence>
<accession>B6TTE4</accession>
<feature type="region of interest" description="Disordered" evidence="1">
    <location>
        <begin position="1"/>
        <end position="35"/>
    </location>
</feature>
<protein>
    <submittedName>
        <fullName evidence="2">Uncharacterized protein</fullName>
    </submittedName>
</protein>
<name>B6TTE4_MAIZE</name>
<proteinExistence type="evidence at transcript level"/>